<dbReference type="HOGENOM" id="CLU_087854_2_0_0"/>
<dbReference type="CDD" id="cd16352">
    <property type="entry name" value="CheD"/>
    <property type="match status" value="1"/>
</dbReference>
<evidence type="ECO:0000256" key="2">
    <source>
        <dbReference type="ARBA" id="ARBA00022801"/>
    </source>
</evidence>
<evidence type="ECO:0000256" key="1">
    <source>
        <dbReference type="ARBA" id="ARBA00022500"/>
    </source>
</evidence>
<dbReference type="HAMAP" id="MF_01440">
    <property type="entry name" value="CheD"/>
    <property type="match status" value="1"/>
</dbReference>
<dbReference type="EMBL" id="CP001032">
    <property type="protein sequence ID" value="ACB76749.1"/>
    <property type="molecule type" value="Genomic_DNA"/>
</dbReference>
<dbReference type="EC" id="3.5.1.44" evidence="3"/>
<dbReference type="AlphaFoldDB" id="B1ZV82"/>
<proteinExistence type="inferred from homology"/>
<dbReference type="InterPro" id="IPR038592">
    <property type="entry name" value="CheD-like_sf"/>
</dbReference>
<evidence type="ECO:0000313" key="5">
    <source>
        <dbReference type="Proteomes" id="UP000007013"/>
    </source>
</evidence>
<dbReference type="Proteomes" id="UP000007013">
    <property type="component" value="Chromosome"/>
</dbReference>
<gene>
    <name evidence="3" type="primary">cheD</name>
    <name evidence="4" type="ordered locus">Oter_3472</name>
</gene>
<dbReference type="Pfam" id="PF03975">
    <property type="entry name" value="CheD"/>
    <property type="match status" value="1"/>
</dbReference>
<reference evidence="4 5" key="1">
    <citation type="journal article" date="2011" name="J. Bacteriol.">
        <title>Genome sequence of the verrucomicrobium Opitutus terrae PB90-1, an abundant inhabitant of rice paddy soil ecosystems.</title>
        <authorList>
            <person name="van Passel M.W."/>
            <person name="Kant R."/>
            <person name="Palva A."/>
            <person name="Copeland A."/>
            <person name="Lucas S."/>
            <person name="Lapidus A."/>
            <person name="Glavina del Rio T."/>
            <person name="Pitluck S."/>
            <person name="Goltsman E."/>
            <person name="Clum A."/>
            <person name="Sun H."/>
            <person name="Schmutz J."/>
            <person name="Larimer F.W."/>
            <person name="Land M.L."/>
            <person name="Hauser L."/>
            <person name="Kyrpides N."/>
            <person name="Mikhailova N."/>
            <person name="Richardson P.P."/>
            <person name="Janssen P.H."/>
            <person name="de Vos W.M."/>
            <person name="Smidt H."/>
        </authorList>
    </citation>
    <scope>NUCLEOTIDE SEQUENCE [LARGE SCALE GENOMIC DNA]</scope>
    <source>
        <strain evidence="5">DSM 11246 / JCM 15787 / PB90-1</strain>
    </source>
</reference>
<protein>
    <recommendedName>
        <fullName evidence="3">Probable chemoreceptor glutamine deamidase CheD</fullName>
        <ecNumber evidence="3">3.5.1.44</ecNumber>
    </recommendedName>
</protein>
<keyword evidence="5" id="KW-1185">Reference proteome</keyword>
<dbReference type="KEGG" id="ote:Oter_3472"/>
<keyword evidence="2 3" id="KW-0378">Hydrolase</keyword>
<accession>B1ZV82</accession>
<comment type="function">
    <text evidence="3">Probably deamidates glutamine residues to glutamate on methyl-accepting chemotaxis receptors (MCPs), playing an important role in chemotaxis.</text>
</comment>
<dbReference type="GO" id="GO:0006935">
    <property type="term" value="P:chemotaxis"/>
    <property type="evidence" value="ECO:0007669"/>
    <property type="project" value="UniProtKB-UniRule"/>
</dbReference>
<evidence type="ECO:0000313" key="4">
    <source>
        <dbReference type="EMBL" id="ACB76749.1"/>
    </source>
</evidence>
<dbReference type="GO" id="GO:0050568">
    <property type="term" value="F:protein-glutamine glutaminase activity"/>
    <property type="evidence" value="ECO:0007669"/>
    <property type="project" value="UniProtKB-UniRule"/>
</dbReference>
<keyword evidence="1 3" id="KW-0145">Chemotaxis</keyword>
<name>B1ZV82_OPITP</name>
<dbReference type="SUPFAM" id="SSF64438">
    <property type="entry name" value="CNF1/YfiH-like putative cysteine hydrolases"/>
    <property type="match status" value="1"/>
</dbReference>
<evidence type="ECO:0000256" key="3">
    <source>
        <dbReference type="HAMAP-Rule" id="MF_01440"/>
    </source>
</evidence>
<dbReference type="Gene3D" id="3.30.1330.200">
    <property type="match status" value="1"/>
</dbReference>
<dbReference type="PANTHER" id="PTHR35147:SF1">
    <property type="entry name" value="CHEMORECEPTOR GLUTAMINE DEAMIDASE CHED-RELATED"/>
    <property type="match status" value="1"/>
</dbReference>
<dbReference type="InterPro" id="IPR005659">
    <property type="entry name" value="Chemorcpt_Glu_NH3ase_CheD"/>
</dbReference>
<dbReference type="PANTHER" id="PTHR35147">
    <property type="entry name" value="CHEMORECEPTOR GLUTAMINE DEAMIDASE CHED-RELATED"/>
    <property type="match status" value="1"/>
</dbReference>
<dbReference type="STRING" id="452637.Oter_3472"/>
<dbReference type="eggNOG" id="COG1871">
    <property type="taxonomic scope" value="Bacteria"/>
</dbReference>
<organism evidence="4 5">
    <name type="scientific">Opitutus terrae (strain DSM 11246 / JCM 15787 / PB90-1)</name>
    <dbReference type="NCBI Taxonomy" id="452637"/>
    <lineage>
        <taxon>Bacteria</taxon>
        <taxon>Pseudomonadati</taxon>
        <taxon>Verrucomicrobiota</taxon>
        <taxon>Opitutia</taxon>
        <taxon>Opitutales</taxon>
        <taxon>Opitutaceae</taxon>
        <taxon>Opitutus</taxon>
    </lineage>
</organism>
<dbReference type="InterPro" id="IPR011324">
    <property type="entry name" value="Cytotoxic_necrot_fac-like_cat"/>
</dbReference>
<comment type="similarity">
    <text evidence="3">Belongs to the CheD family.</text>
</comment>
<comment type="catalytic activity">
    <reaction evidence="3">
        <text>L-glutaminyl-[protein] + H2O = L-glutamyl-[protein] + NH4(+)</text>
        <dbReference type="Rhea" id="RHEA:16441"/>
        <dbReference type="Rhea" id="RHEA-COMP:10207"/>
        <dbReference type="Rhea" id="RHEA-COMP:10208"/>
        <dbReference type="ChEBI" id="CHEBI:15377"/>
        <dbReference type="ChEBI" id="CHEBI:28938"/>
        <dbReference type="ChEBI" id="CHEBI:29973"/>
        <dbReference type="ChEBI" id="CHEBI:30011"/>
        <dbReference type="EC" id="3.5.1.44"/>
    </reaction>
</comment>
<sequence length="156" mass="17061">MLVGVADLKATDLPHAAITTYALGSCLGVCCYDRANRIGGMLHAMLPDSSQSARRELKSAMYLDTGVPALLQSVIELGGDPKHSEFKVFGGARVGDGTDFFNIGSRNVEAMTALIHRYDLEVNYWHVGGQTNRTITLYLDNGDVRLRMPGRQEFIV</sequence>